<evidence type="ECO:0000256" key="1">
    <source>
        <dbReference type="SAM" id="SignalP"/>
    </source>
</evidence>
<dbReference type="Proteomes" id="UP001174936">
    <property type="component" value="Unassembled WGS sequence"/>
</dbReference>
<feature type="chain" id="PRO_5041360564" description="Secreted protein" evidence="1">
    <location>
        <begin position="20"/>
        <end position="243"/>
    </location>
</feature>
<gene>
    <name evidence="2" type="ORF">B0T16DRAFT_192556</name>
</gene>
<comment type="caution">
    <text evidence="2">The sequence shown here is derived from an EMBL/GenBank/DDBJ whole genome shotgun (WGS) entry which is preliminary data.</text>
</comment>
<organism evidence="2 3">
    <name type="scientific">Cercophora newfieldiana</name>
    <dbReference type="NCBI Taxonomy" id="92897"/>
    <lineage>
        <taxon>Eukaryota</taxon>
        <taxon>Fungi</taxon>
        <taxon>Dikarya</taxon>
        <taxon>Ascomycota</taxon>
        <taxon>Pezizomycotina</taxon>
        <taxon>Sordariomycetes</taxon>
        <taxon>Sordariomycetidae</taxon>
        <taxon>Sordariales</taxon>
        <taxon>Lasiosphaeriaceae</taxon>
        <taxon>Cercophora</taxon>
    </lineage>
</organism>
<reference evidence="2" key="1">
    <citation type="submission" date="2023-06" db="EMBL/GenBank/DDBJ databases">
        <title>Genome-scale phylogeny and comparative genomics of the fungal order Sordariales.</title>
        <authorList>
            <consortium name="Lawrence Berkeley National Laboratory"/>
            <person name="Hensen N."/>
            <person name="Bonometti L."/>
            <person name="Westerberg I."/>
            <person name="Brannstrom I.O."/>
            <person name="Guillou S."/>
            <person name="Cros-Aarteil S."/>
            <person name="Calhoun S."/>
            <person name="Haridas S."/>
            <person name="Kuo A."/>
            <person name="Mondo S."/>
            <person name="Pangilinan J."/>
            <person name="Riley R."/>
            <person name="Labutti K."/>
            <person name="Andreopoulos B."/>
            <person name="Lipzen A."/>
            <person name="Chen C."/>
            <person name="Yanf M."/>
            <person name="Daum C."/>
            <person name="Ng V."/>
            <person name="Clum A."/>
            <person name="Steindorff A."/>
            <person name="Ohm R."/>
            <person name="Martin F."/>
            <person name="Silar P."/>
            <person name="Natvig D."/>
            <person name="Lalanne C."/>
            <person name="Gautier V."/>
            <person name="Ament-Velasquez S.L."/>
            <person name="Kruys A."/>
            <person name="Hutchinson M.I."/>
            <person name="Powell A.J."/>
            <person name="Barry K."/>
            <person name="Miller A.N."/>
            <person name="Grigoriev I.V."/>
            <person name="Debuchy R."/>
            <person name="Gladieux P."/>
            <person name="Thoren M.H."/>
            <person name="Johannesson H."/>
        </authorList>
    </citation>
    <scope>NUCLEOTIDE SEQUENCE</scope>
    <source>
        <strain evidence="2">SMH2532-1</strain>
    </source>
</reference>
<sequence length="243" mass="27180">MRDVFFFTWPLTKWRLTTCQACLFVGPHPASRIPWVRQVLCPRRRWVFTPTLSSSISSRREAQELGLHPNIELLNLLTTGSPRTTARCRNTARPEWALADTATKCASIVWGRGLSPLSSSCPFVNQRHPRQNGCPNHENLTAPTSTTTSPPLLRLFISYLLVASLHCQGPTVQELDQLHMQPPARRVARRHTKTRLWHPTAADAGVTAPQGTSRGCFTVSELPEHPAPIACWSRTLALARLAR</sequence>
<evidence type="ECO:0000313" key="2">
    <source>
        <dbReference type="EMBL" id="KAK0644058.1"/>
    </source>
</evidence>
<protein>
    <recommendedName>
        <fullName evidence="4">Secreted protein</fullName>
    </recommendedName>
</protein>
<dbReference type="AlphaFoldDB" id="A0AA39Y190"/>
<feature type="signal peptide" evidence="1">
    <location>
        <begin position="1"/>
        <end position="19"/>
    </location>
</feature>
<name>A0AA39Y190_9PEZI</name>
<accession>A0AA39Y190</accession>
<evidence type="ECO:0000313" key="3">
    <source>
        <dbReference type="Proteomes" id="UP001174936"/>
    </source>
</evidence>
<proteinExistence type="predicted"/>
<keyword evidence="3" id="KW-1185">Reference proteome</keyword>
<dbReference type="EMBL" id="JAULSV010000005">
    <property type="protein sequence ID" value="KAK0644058.1"/>
    <property type="molecule type" value="Genomic_DNA"/>
</dbReference>
<keyword evidence="1" id="KW-0732">Signal</keyword>
<evidence type="ECO:0008006" key="4">
    <source>
        <dbReference type="Google" id="ProtNLM"/>
    </source>
</evidence>